<dbReference type="PANTHER" id="PTHR43298:SF2">
    <property type="entry name" value="FMN_FAD EXPORTER YEEO-RELATED"/>
    <property type="match status" value="1"/>
</dbReference>
<dbReference type="GO" id="GO:0015297">
    <property type="term" value="F:antiporter activity"/>
    <property type="evidence" value="ECO:0007669"/>
    <property type="project" value="UniProtKB-KW"/>
</dbReference>
<keyword evidence="8 10" id="KW-0472">Membrane</keyword>
<evidence type="ECO:0000256" key="1">
    <source>
        <dbReference type="ARBA" id="ARBA00004651"/>
    </source>
</evidence>
<keyword evidence="5 10" id="KW-0812">Transmembrane</keyword>
<feature type="transmembrane region" description="Helical" evidence="10">
    <location>
        <begin position="410"/>
        <end position="430"/>
    </location>
</feature>
<feature type="transmembrane region" description="Helical" evidence="10">
    <location>
        <begin position="156"/>
        <end position="177"/>
    </location>
</feature>
<keyword evidence="6 10" id="KW-1133">Transmembrane helix</keyword>
<evidence type="ECO:0000256" key="10">
    <source>
        <dbReference type="SAM" id="Phobius"/>
    </source>
</evidence>
<dbReference type="STRING" id="310297.BHV76_02355"/>
<comment type="caution">
    <text evidence="11">The sequence shown here is derived from an EMBL/GenBank/DDBJ whole genome shotgun (WGS) entry which is preliminary data.</text>
</comment>
<protein>
    <recommendedName>
        <fullName evidence="9">Multidrug-efflux transporter</fullName>
    </recommendedName>
</protein>
<dbReference type="PIRSF" id="PIRSF006603">
    <property type="entry name" value="DinF"/>
    <property type="match status" value="1"/>
</dbReference>
<keyword evidence="3" id="KW-0050">Antiport</keyword>
<feature type="transmembrane region" description="Helical" evidence="10">
    <location>
        <begin position="89"/>
        <end position="110"/>
    </location>
</feature>
<dbReference type="NCBIfam" id="TIGR00797">
    <property type="entry name" value="matE"/>
    <property type="match status" value="1"/>
</dbReference>
<evidence type="ECO:0000256" key="7">
    <source>
        <dbReference type="ARBA" id="ARBA00023065"/>
    </source>
</evidence>
<dbReference type="Pfam" id="PF01554">
    <property type="entry name" value="MatE"/>
    <property type="match status" value="2"/>
</dbReference>
<feature type="transmembrane region" description="Helical" evidence="10">
    <location>
        <begin position="382"/>
        <end position="404"/>
    </location>
</feature>
<feature type="transmembrane region" description="Helical" evidence="10">
    <location>
        <begin position="131"/>
        <end position="150"/>
    </location>
</feature>
<dbReference type="EMBL" id="QSTF01000005">
    <property type="protein sequence ID" value="RGM42051.1"/>
    <property type="molecule type" value="Genomic_DNA"/>
</dbReference>
<evidence type="ECO:0000256" key="3">
    <source>
        <dbReference type="ARBA" id="ARBA00022449"/>
    </source>
</evidence>
<evidence type="ECO:0000313" key="12">
    <source>
        <dbReference type="Proteomes" id="UP000260780"/>
    </source>
</evidence>
<organism evidence="11 12">
    <name type="scientific">Phocaeicola plebeius</name>
    <dbReference type="NCBI Taxonomy" id="310297"/>
    <lineage>
        <taxon>Bacteria</taxon>
        <taxon>Pseudomonadati</taxon>
        <taxon>Bacteroidota</taxon>
        <taxon>Bacteroidia</taxon>
        <taxon>Bacteroidales</taxon>
        <taxon>Bacteroidaceae</taxon>
        <taxon>Phocaeicola</taxon>
    </lineage>
</organism>
<gene>
    <name evidence="11" type="ORF">DXC17_03790</name>
</gene>
<keyword evidence="7" id="KW-0406">Ion transport</keyword>
<evidence type="ECO:0000256" key="4">
    <source>
        <dbReference type="ARBA" id="ARBA00022475"/>
    </source>
</evidence>
<keyword evidence="4" id="KW-1003">Cell membrane</keyword>
<dbReference type="GO" id="GO:0006811">
    <property type="term" value="P:monoatomic ion transport"/>
    <property type="evidence" value="ECO:0007669"/>
    <property type="project" value="UniProtKB-KW"/>
</dbReference>
<dbReference type="AlphaFoldDB" id="A0A3E4WIH9"/>
<comment type="subcellular location">
    <subcellularLocation>
        <location evidence="1">Cell membrane</location>
        <topology evidence="1">Multi-pass membrane protein</topology>
    </subcellularLocation>
</comment>
<dbReference type="InterPro" id="IPR048279">
    <property type="entry name" value="MdtK-like"/>
</dbReference>
<dbReference type="CDD" id="cd13133">
    <property type="entry name" value="MATE_like_7"/>
    <property type="match status" value="1"/>
</dbReference>
<feature type="transmembrane region" description="Helical" evidence="10">
    <location>
        <begin position="230"/>
        <end position="254"/>
    </location>
</feature>
<dbReference type="RefSeq" id="WP_117747429.1">
    <property type="nucleotide sequence ID" value="NZ_CATVWJ010000035.1"/>
</dbReference>
<name>A0A3E4WIH9_9BACT</name>
<reference evidence="11 12" key="1">
    <citation type="submission" date="2018-08" db="EMBL/GenBank/DDBJ databases">
        <title>A genome reference for cultivated species of the human gut microbiota.</title>
        <authorList>
            <person name="Zou Y."/>
            <person name="Xue W."/>
            <person name="Luo G."/>
        </authorList>
    </citation>
    <scope>NUCLEOTIDE SEQUENCE [LARGE SCALE GENOMIC DNA]</scope>
    <source>
        <strain evidence="11 12">OM08-14</strain>
    </source>
</reference>
<proteinExistence type="predicted"/>
<feature type="transmembrane region" description="Helical" evidence="10">
    <location>
        <begin position="351"/>
        <end position="370"/>
    </location>
</feature>
<dbReference type="Proteomes" id="UP000260780">
    <property type="component" value="Unassembled WGS sequence"/>
</dbReference>
<feature type="transmembrane region" description="Helical" evidence="10">
    <location>
        <begin position="318"/>
        <end position="339"/>
    </location>
</feature>
<evidence type="ECO:0000256" key="2">
    <source>
        <dbReference type="ARBA" id="ARBA00022448"/>
    </source>
</evidence>
<evidence type="ECO:0000256" key="8">
    <source>
        <dbReference type="ARBA" id="ARBA00023136"/>
    </source>
</evidence>
<dbReference type="GO" id="GO:0042910">
    <property type="term" value="F:xenobiotic transmembrane transporter activity"/>
    <property type="evidence" value="ECO:0007669"/>
    <property type="project" value="InterPro"/>
</dbReference>
<sequence length="440" mass="48441">MYTNKEIWRVTYPIFLGLLAQNVINVTDTAFLGRVGEVALGAAAMGGLLYICVYTIAFGFSVGSQILIARRNGEGNYRAVGPIMWQGTTFSFGMAVCLLILMYFSAAPLIRLLITSDSIYGATYEFFTWRIWGFLFAFVNVMFRGLYIGITRTKVLTMNAVVMALVNVVLDYALVFGELGLPEMGVRGAALASVIAEASSLLFFLLYTYYKVDLKKYGLNRFGQFDLSMVLRILRISCFTMVQYFLAMAIWFVFFMALERLGQRQLAVANIVRSVYVVLLIPVQALSTTANTLVSNLIGAGGSSGVVTLLHKISRMSFLIMVVCVGLCVAFPGSILSVYTNEEALLVESVSALYVVCGAMLIASLANVYFNGISGTGNTQAALVLEVFVQVFYALYIIVVGMVIQAPVDVCFTTEVIYYVLMLGSSLIYLKKAKWQNKKI</sequence>
<keyword evidence="2" id="KW-0813">Transport</keyword>
<evidence type="ECO:0000256" key="5">
    <source>
        <dbReference type="ARBA" id="ARBA00022692"/>
    </source>
</evidence>
<evidence type="ECO:0000256" key="9">
    <source>
        <dbReference type="ARBA" id="ARBA00031636"/>
    </source>
</evidence>
<accession>A0A3E4WIH9</accession>
<dbReference type="InterPro" id="IPR050222">
    <property type="entry name" value="MATE_MdtK"/>
</dbReference>
<dbReference type="InterPro" id="IPR002528">
    <property type="entry name" value="MATE_fam"/>
</dbReference>
<evidence type="ECO:0000313" key="11">
    <source>
        <dbReference type="EMBL" id="RGM42051.1"/>
    </source>
</evidence>
<dbReference type="PANTHER" id="PTHR43298">
    <property type="entry name" value="MULTIDRUG RESISTANCE PROTEIN NORM-RELATED"/>
    <property type="match status" value="1"/>
</dbReference>
<feature type="transmembrane region" description="Helical" evidence="10">
    <location>
        <begin position="12"/>
        <end position="35"/>
    </location>
</feature>
<feature type="transmembrane region" description="Helical" evidence="10">
    <location>
        <begin position="189"/>
        <end position="210"/>
    </location>
</feature>
<dbReference type="GO" id="GO:0005886">
    <property type="term" value="C:plasma membrane"/>
    <property type="evidence" value="ECO:0007669"/>
    <property type="project" value="UniProtKB-SubCell"/>
</dbReference>
<evidence type="ECO:0000256" key="6">
    <source>
        <dbReference type="ARBA" id="ARBA00022989"/>
    </source>
</evidence>
<feature type="transmembrane region" description="Helical" evidence="10">
    <location>
        <begin position="47"/>
        <end position="69"/>
    </location>
</feature>
<feature type="transmembrane region" description="Helical" evidence="10">
    <location>
        <begin position="266"/>
        <end position="287"/>
    </location>
</feature>